<keyword evidence="7 8" id="KW-0472">Membrane</keyword>
<evidence type="ECO:0000256" key="6">
    <source>
        <dbReference type="ARBA" id="ARBA00022989"/>
    </source>
</evidence>
<evidence type="ECO:0000256" key="8">
    <source>
        <dbReference type="SAM" id="Phobius"/>
    </source>
</evidence>
<dbReference type="OrthoDB" id="8253900at2"/>
<evidence type="ECO:0000313" key="10">
    <source>
        <dbReference type="Proteomes" id="UP000297737"/>
    </source>
</evidence>
<reference evidence="9 10" key="1">
    <citation type="submission" date="2019-02" db="EMBL/GenBank/DDBJ databases">
        <title>Polymorphobacter sp. isolated from the lake at the Tibet of China.</title>
        <authorList>
            <person name="Li A."/>
        </authorList>
    </citation>
    <scope>NUCLEOTIDE SEQUENCE [LARGE SCALE GENOMIC DNA]</scope>
    <source>
        <strain evidence="9 10">DJ1R-1</strain>
    </source>
</reference>
<dbReference type="PANTHER" id="PTHR34702">
    <property type="entry name" value="NA(+)/H(+) ANTIPORTER SUBUNIT F1"/>
    <property type="match status" value="1"/>
</dbReference>
<comment type="caution">
    <text evidence="9">The sequence shown here is derived from an EMBL/GenBank/DDBJ whole genome shotgun (WGS) entry which is preliminary data.</text>
</comment>
<evidence type="ECO:0000256" key="5">
    <source>
        <dbReference type="ARBA" id="ARBA00022692"/>
    </source>
</evidence>
<name>A0A4Y9ELK3_9SPHN</name>
<organism evidence="9 10">
    <name type="scientific">Glacieibacterium arshaanense</name>
    <dbReference type="NCBI Taxonomy" id="2511025"/>
    <lineage>
        <taxon>Bacteria</taxon>
        <taxon>Pseudomonadati</taxon>
        <taxon>Pseudomonadota</taxon>
        <taxon>Alphaproteobacteria</taxon>
        <taxon>Sphingomonadales</taxon>
        <taxon>Sphingosinicellaceae</taxon>
        <taxon>Glacieibacterium</taxon>
    </lineage>
</organism>
<evidence type="ECO:0000313" key="9">
    <source>
        <dbReference type="EMBL" id="TFU01407.1"/>
    </source>
</evidence>
<protein>
    <submittedName>
        <fullName evidence="9">Multiple resistance and pH regulation protein F</fullName>
    </submittedName>
</protein>
<accession>A0A4Y9ELK3</accession>
<evidence type="ECO:0000256" key="2">
    <source>
        <dbReference type="ARBA" id="ARBA00009212"/>
    </source>
</evidence>
<dbReference type="GO" id="GO:0015385">
    <property type="term" value="F:sodium:proton antiporter activity"/>
    <property type="evidence" value="ECO:0007669"/>
    <property type="project" value="TreeGrafter"/>
</dbReference>
<keyword evidence="4" id="KW-1003">Cell membrane</keyword>
<keyword evidence="6 8" id="KW-1133">Transmembrane helix</keyword>
<evidence type="ECO:0000256" key="4">
    <source>
        <dbReference type="ARBA" id="ARBA00022475"/>
    </source>
</evidence>
<dbReference type="AlphaFoldDB" id="A0A4Y9ELK3"/>
<dbReference type="Pfam" id="PF04066">
    <property type="entry name" value="MrpF_PhaF"/>
    <property type="match status" value="1"/>
</dbReference>
<comment type="subcellular location">
    <subcellularLocation>
        <location evidence="1">Cell membrane</location>
        <topology evidence="1">Multi-pass membrane protein</topology>
    </subcellularLocation>
</comment>
<dbReference type="EMBL" id="SIHO01000003">
    <property type="protein sequence ID" value="TFU01407.1"/>
    <property type="molecule type" value="Genomic_DNA"/>
</dbReference>
<keyword evidence="10" id="KW-1185">Reference proteome</keyword>
<evidence type="ECO:0000256" key="3">
    <source>
        <dbReference type="ARBA" id="ARBA00022448"/>
    </source>
</evidence>
<gene>
    <name evidence="9" type="ORF">EUV02_14070</name>
</gene>
<evidence type="ECO:0000256" key="7">
    <source>
        <dbReference type="ARBA" id="ARBA00023136"/>
    </source>
</evidence>
<sequence>MAEFLTGAACFILLVVAVGLVRLLRGPGDADRLMAVQLLGTGSIALVLLIGVVSASPALIDVALTLALLAAFAGVALVRASTTRRPPDNSQ</sequence>
<dbReference type="InterPro" id="IPR007208">
    <property type="entry name" value="MrpF/PhaF-like"/>
</dbReference>
<proteinExistence type="inferred from homology"/>
<dbReference type="GO" id="GO:0005886">
    <property type="term" value="C:plasma membrane"/>
    <property type="evidence" value="ECO:0007669"/>
    <property type="project" value="UniProtKB-SubCell"/>
</dbReference>
<dbReference type="RefSeq" id="WP_135246911.1">
    <property type="nucleotide sequence ID" value="NZ_SIHO01000003.1"/>
</dbReference>
<keyword evidence="3" id="KW-0813">Transport</keyword>
<dbReference type="PANTHER" id="PTHR34702:SF1">
    <property type="entry name" value="NA(+)_H(+) ANTIPORTER SUBUNIT F"/>
    <property type="match status" value="1"/>
</dbReference>
<feature type="transmembrane region" description="Helical" evidence="8">
    <location>
        <begin position="6"/>
        <end position="24"/>
    </location>
</feature>
<evidence type="ECO:0000256" key="1">
    <source>
        <dbReference type="ARBA" id="ARBA00004651"/>
    </source>
</evidence>
<keyword evidence="5 8" id="KW-0812">Transmembrane</keyword>
<feature type="transmembrane region" description="Helical" evidence="8">
    <location>
        <begin position="36"/>
        <end position="56"/>
    </location>
</feature>
<comment type="similarity">
    <text evidence="2">Belongs to the CPA3 antiporters (TC 2.A.63) subunit F family.</text>
</comment>
<dbReference type="Proteomes" id="UP000297737">
    <property type="component" value="Unassembled WGS sequence"/>
</dbReference>
<feature type="transmembrane region" description="Helical" evidence="8">
    <location>
        <begin position="62"/>
        <end position="80"/>
    </location>
</feature>